<dbReference type="GO" id="GO:0071555">
    <property type="term" value="P:cell wall organization"/>
    <property type="evidence" value="ECO:0007669"/>
    <property type="project" value="UniProtKB-KW"/>
</dbReference>
<protein>
    <recommendedName>
        <fullName evidence="11">Murein endopeptidase K</fullName>
    </recommendedName>
</protein>
<evidence type="ECO:0000256" key="2">
    <source>
        <dbReference type="ARBA" id="ARBA00004776"/>
    </source>
</evidence>
<keyword evidence="6" id="KW-0378">Hydrolase</keyword>
<name>A0A0A8K919_9HYPH</name>
<dbReference type="Pfam" id="PF05951">
    <property type="entry name" value="Peptidase_M15_2"/>
    <property type="match status" value="1"/>
</dbReference>
<evidence type="ECO:0000256" key="11">
    <source>
        <dbReference type="ARBA" id="ARBA00093666"/>
    </source>
</evidence>
<dbReference type="InterPro" id="IPR009045">
    <property type="entry name" value="Zn_M74/Hedgehog-like"/>
</dbReference>
<evidence type="ECO:0000256" key="7">
    <source>
        <dbReference type="ARBA" id="ARBA00022833"/>
    </source>
</evidence>
<keyword evidence="5" id="KW-0732">Signal</keyword>
<evidence type="ECO:0000256" key="1">
    <source>
        <dbReference type="ARBA" id="ARBA00001947"/>
    </source>
</evidence>
<evidence type="ECO:0000256" key="4">
    <source>
        <dbReference type="ARBA" id="ARBA00022723"/>
    </source>
</evidence>
<comment type="pathway">
    <text evidence="2">Cell wall biogenesis; cell wall polysaccharide biosynthesis.</text>
</comment>
<evidence type="ECO:0000256" key="3">
    <source>
        <dbReference type="ARBA" id="ARBA00022670"/>
    </source>
</evidence>
<dbReference type="STRING" id="1384459.GL4_3087"/>
<evidence type="ECO:0000256" key="9">
    <source>
        <dbReference type="ARBA" id="ARBA00023316"/>
    </source>
</evidence>
<proteinExistence type="inferred from homology"/>
<dbReference type="CDD" id="cd14844">
    <property type="entry name" value="Zn-DD-carboxypeptidase_like"/>
    <property type="match status" value="1"/>
</dbReference>
<dbReference type="EMBL" id="AP014648">
    <property type="protein sequence ID" value="BAQ18519.1"/>
    <property type="molecule type" value="Genomic_DNA"/>
</dbReference>
<sequence length="454" mass="49421">MRFRGSLVRRAMLRAAIVTMGAAGLIGQITVASAEDRTLSMYEIHTKETITVTYKRNGVWDEEALKKLNWFMRDWRANEPTKMDRELIDLIWTLHTRLGSKEPIHLISAYRSPKTNEKLRRAGGGQARRSQHCLGKASDIHFPDVPVAKLRASALIQEVGGVGYYPRSGIPFVHVDVGNVRMWPRMPRLELAALFPDGKTDYVPSDGRRITKADYDRAESKGMVDHVLIAQAQGLGGTAVATFTPPPTPNPVRVMAQLSEPPAAMPVVASAADTQFKPTDFKPMALAPANAEIPEPDKPSNNFALASLGGTLPWARERPRPIEASQAIPPQSQQPGAGAVTAQAKVPSYQEAKPVDAPAFDDDHPDDLTYVAVETARLMAVPSMAHDREVAPMSHPEQGNVDYMFRDMDGSSHFGLRPSSGYLGLASIQTLTGPAVPSLYAAAPKDGPTRLAAR</sequence>
<comment type="cofactor">
    <cofactor evidence="1">
        <name>Zn(2+)</name>
        <dbReference type="ChEBI" id="CHEBI:29105"/>
    </cofactor>
</comment>
<keyword evidence="4" id="KW-0479">Metal-binding</keyword>
<evidence type="ECO:0000256" key="6">
    <source>
        <dbReference type="ARBA" id="ARBA00022801"/>
    </source>
</evidence>
<dbReference type="PANTHER" id="PTHR37425:SF1">
    <property type="entry name" value="OUTER MEMBRANE PROTEIN"/>
    <property type="match status" value="1"/>
</dbReference>
<dbReference type="PANTHER" id="PTHR37425">
    <property type="match status" value="1"/>
</dbReference>
<dbReference type="KEGG" id="mcg:GL4_3087"/>
<keyword evidence="9" id="KW-0961">Cell wall biogenesis/degradation</keyword>
<dbReference type="GO" id="GO:0006508">
    <property type="term" value="P:proteolysis"/>
    <property type="evidence" value="ECO:0007669"/>
    <property type="project" value="UniProtKB-KW"/>
</dbReference>
<reference evidence="12 13" key="1">
    <citation type="submission" date="2014-09" db="EMBL/GenBank/DDBJ databases">
        <title>Genome sequencing of Methyloceanibacter caenitepidi Gela4.</title>
        <authorList>
            <person name="Takeuchi M."/>
            <person name="Susumu S."/>
            <person name="Kamagata Y."/>
            <person name="Oshima K."/>
            <person name="Hattori M."/>
            <person name="Iwasaki W."/>
        </authorList>
    </citation>
    <scope>NUCLEOTIDE SEQUENCE [LARGE SCALE GENOMIC DNA]</scope>
    <source>
        <strain evidence="12 13">Gela4</strain>
    </source>
</reference>
<gene>
    <name evidence="12" type="ORF">GL4_3087</name>
</gene>
<dbReference type="InterPro" id="IPR010275">
    <property type="entry name" value="MepK"/>
</dbReference>
<evidence type="ECO:0000256" key="10">
    <source>
        <dbReference type="ARBA" id="ARBA00093448"/>
    </source>
</evidence>
<dbReference type="AlphaFoldDB" id="A0A0A8K919"/>
<organism evidence="12 13">
    <name type="scientific">Methyloceanibacter caenitepidi</name>
    <dbReference type="NCBI Taxonomy" id="1384459"/>
    <lineage>
        <taxon>Bacteria</taxon>
        <taxon>Pseudomonadati</taxon>
        <taxon>Pseudomonadota</taxon>
        <taxon>Alphaproteobacteria</taxon>
        <taxon>Hyphomicrobiales</taxon>
        <taxon>Hyphomicrobiaceae</taxon>
        <taxon>Methyloceanibacter</taxon>
    </lineage>
</organism>
<dbReference type="GO" id="GO:0046872">
    <property type="term" value="F:metal ion binding"/>
    <property type="evidence" value="ECO:0007669"/>
    <property type="project" value="UniProtKB-KW"/>
</dbReference>
<evidence type="ECO:0000313" key="13">
    <source>
        <dbReference type="Proteomes" id="UP000031643"/>
    </source>
</evidence>
<keyword evidence="8" id="KW-0482">Metalloprotease</keyword>
<dbReference type="Proteomes" id="UP000031643">
    <property type="component" value="Chromosome"/>
</dbReference>
<dbReference type="SUPFAM" id="SSF55166">
    <property type="entry name" value="Hedgehog/DD-peptidase"/>
    <property type="match status" value="1"/>
</dbReference>
<dbReference type="GO" id="GO:0008237">
    <property type="term" value="F:metallopeptidase activity"/>
    <property type="evidence" value="ECO:0007669"/>
    <property type="project" value="UniProtKB-KW"/>
</dbReference>
<keyword evidence="7" id="KW-0862">Zinc</keyword>
<evidence type="ECO:0000313" key="12">
    <source>
        <dbReference type="EMBL" id="BAQ18519.1"/>
    </source>
</evidence>
<evidence type="ECO:0000256" key="8">
    <source>
        <dbReference type="ARBA" id="ARBA00023049"/>
    </source>
</evidence>
<keyword evidence="3" id="KW-0645">Protease</keyword>
<dbReference type="HOGENOM" id="CLU_029918_2_0_5"/>
<keyword evidence="13" id="KW-1185">Reference proteome</keyword>
<comment type="similarity">
    <text evidence="10">Belongs to the peptidase M15 family.</text>
</comment>
<evidence type="ECO:0000256" key="5">
    <source>
        <dbReference type="ARBA" id="ARBA00022729"/>
    </source>
</evidence>
<dbReference type="Gene3D" id="3.30.1380.10">
    <property type="match status" value="1"/>
</dbReference>
<accession>A0A0A8K919</accession>